<name>A0A2K3MRU6_TRIPR</name>
<dbReference type="InterPro" id="IPR053781">
    <property type="entry name" value="F-box_AtFBL13-like"/>
</dbReference>
<dbReference type="PANTHER" id="PTHR32212:SF234">
    <property type="entry name" value="F-BOX_LRR-REPEAT PROTEIN 13-LIKE"/>
    <property type="match status" value="1"/>
</dbReference>
<protein>
    <submittedName>
        <fullName evidence="2">F-box/LRR-repeat protein</fullName>
    </submittedName>
</protein>
<evidence type="ECO:0000313" key="4">
    <source>
        <dbReference type="EMBL" id="PNY12912.1"/>
    </source>
</evidence>
<feature type="domain" description="F-box" evidence="1">
    <location>
        <begin position="8"/>
        <end position="60"/>
    </location>
</feature>
<organism evidence="2 5">
    <name type="scientific">Trifolium pratense</name>
    <name type="common">Red clover</name>
    <dbReference type="NCBI Taxonomy" id="57577"/>
    <lineage>
        <taxon>Eukaryota</taxon>
        <taxon>Viridiplantae</taxon>
        <taxon>Streptophyta</taxon>
        <taxon>Embryophyta</taxon>
        <taxon>Tracheophyta</taxon>
        <taxon>Spermatophyta</taxon>
        <taxon>Magnoliopsida</taxon>
        <taxon>eudicotyledons</taxon>
        <taxon>Gunneridae</taxon>
        <taxon>Pentapetalae</taxon>
        <taxon>rosids</taxon>
        <taxon>fabids</taxon>
        <taxon>Fabales</taxon>
        <taxon>Fabaceae</taxon>
        <taxon>Papilionoideae</taxon>
        <taxon>50 kb inversion clade</taxon>
        <taxon>NPAAA clade</taxon>
        <taxon>Hologalegina</taxon>
        <taxon>IRL clade</taxon>
        <taxon>Trifolieae</taxon>
        <taxon>Trifolium</taxon>
    </lineage>
</organism>
<accession>A0A2K3MRU6</accession>
<dbReference type="PANTHER" id="PTHR32212">
    <property type="entry name" value="CYCLIN-LIKE F-BOX"/>
    <property type="match status" value="1"/>
</dbReference>
<reference evidence="2 5" key="1">
    <citation type="journal article" date="2014" name="Am. J. Bot.">
        <title>Genome assembly and annotation for red clover (Trifolium pratense; Fabaceae).</title>
        <authorList>
            <person name="Istvanek J."/>
            <person name="Jaros M."/>
            <person name="Krenek A."/>
            <person name="Repkova J."/>
        </authorList>
    </citation>
    <scope>NUCLEOTIDE SEQUENCE [LARGE SCALE GENOMIC DNA]</scope>
    <source>
        <strain evidence="5">cv. Tatra</strain>
        <tissue evidence="2">Young leaves</tissue>
    </source>
</reference>
<dbReference type="PROSITE" id="PS50181">
    <property type="entry name" value="FBOX"/>
    <property type="match status" value="1"/>
</dbReference>
<dbReference type="STRING" id="57577.A0A2K3MRU6"/>
<sequence>MSRSIPTEDRISSLPDPILHHILSFLPTKLAATTSILSKRWNPQWLSVPVLEENIEWAKVLCVQQPDLMHWKSNYQFPIYHNLIYIKLILKKNNPEKWNWL</sequence>
<dbReference type="CDD" id="cd22160">
    <property type="entry name" value="F-box_AtFBL13-like"/>
    <property type="match status" value="1"/>
</dbReference>
<comment type="caution">
    <text evidence="2">The sequence shown here is derived from an EMBL/GenBank/DDBJ whole genome shotgun (WGS) entry which is preliminary data.</text>
</comment>
<dbReference type="EMBL" id="ASHM01004129">
    <property type="protein sequence ID" value="PNY10865.1"/>
    <property type="molecule type" value="Genomic_DNA"/>
</dbReference>
<evidence type="ECO:0000313" key="3">
    <source>
        <dbReference type="EMBL" id="PNY10865.1"/>
    </source>
</evidence>
<reference evidence="2 5" key="2">
    <citation type="journal article" date="2017" name="Front. Plant Sci.">
        <title>Gene Classification and Mining of Molecular Markers Useful in Red Clover (Trifolium pratense) Breeding.</title>
        <authorList>
            <person name="Istvanek J."/>
            <person name="Dluhosova J."/>
            <person name="Dluhos P."/>
            <person name="Patkova L."/>
            <person name="Nedelnik J."/>
            <person name="Repkova J."/>
        </authorList>
    </citation>
    <scope>NUCLEOTIDE SEQUENCE [LARGE SCALE GENOMIC DNA]</scope>
    <source>
        <strain evidence="5">cv. Tatra</strain>
        <tissue evidence="2">Young leaves</tissue>
    </source>
</reference>
<dbReference type="Proteomes" id="UP000236291">
    <property type="component" value="Unassembled WGS sequence"/>
</dbReference>
<dbReference type="SUPFAM" id="SSF81383">
    <property type="entry name" value="F-box domain"/>
    <property type="match status" value="1"/>
</dbReference>
<dbReference type="EMBL" id="ASHM01011591">
    <property type="protein sequence ID" value="PNX93525.1"/>
    <property type="molecule type" value="Genomic_DNA"/>
</dbReference>
<dbReference type="Pfam" id="PF00646">
    <property type="entry name" value="F-box"/>
    <property type="match status" value="1"/>
</dbReference>
<dbReference type="EMBL" id="ASHM01005660">
    <property type="protein sequence ID" value="PNY12912.1"/>
    <property type="molecule type" value="Genomic_DNA"/>
</dbReference>
<gene>
    <name evidence="3" type="ORF">L195_g007456</name>
    <name evidence="4" type="ORF">L195_g009556</name>
    <name evidence="2" type="ORF">L195_g016679</name>
</gene>
<evidence type="ECO:0000259" key="1">
    <source>
        <dbReference type="PROSITE" id="PS50181"/>
    </source>
</evidence>
<proteinExistence type="predicted"/>
<evidence type="ECO:0000313" key="5">
    <source>
        <dbReference type="Proteomes" id="UP000236291"/>
    </source>
</evidence>
<dbReference type="AlphaFoldDB" id="A0A2K3MRU6"/>
<dbReference type="Gene3D" id="1.20.1280.50">
    <property type="match status" value="1"/>
</dbReference>
<evidence type="ECO:0000313" key="2">
    <source>
        <dbReference type="EMBL" id="PNX93525.1"/>
    </source>
</evidence>
<dbReference type="InterPro" id="IPR036047">
    <property type="entry name" value="F-box-like_dom_sf"/>
</dbReference>
<dbReference type="InterPro" id="IPR001810">
    <property type="entry name" value="F-box_dom"/>
</dbReference>